<dbReference type="GO" id="GO:0003700">
    <property type="term" value="F:DNA-binding transcription factor activity"/>
    <property type="evidence" value="ECO:0007669"/>
    <property type="project" value="InterPro"/>
</dbReference>
<evidence type="ECO:0000256" key="4">
    <source>
        <dbReference type="ARBA" id="ARBA00023163"/>
    </source>
</evidence>
<evidence type="ECO:0000256" key="1">
    <source>
        <dbReference type="ARBA" id="ARBA00009437"/>
    </source>
</evidence>
<accession>A0A3N0AW84</accession>
<proteinExistence type="inferred from homology"/>
<dbReference type="PANTHER" id="PTHR30346:SF0">
    <property type="entry name" value="HCA OPERON TRANSCRIPTIONAL ACTIVATOR HCAR"/>
    <property type="match status" value="1"/>
</dbReference>
<dbReference type="InterPro" id="IPR036390">
    <property type="entry name" value="WH_DNA-bd_sf"/>
</dbReference>
<feature type="domain" description="HTH lysR-type" evidence="5">
    <location>
        <begin position="12"/>
        <end position="69"/>
    </location>
</feature>
<evidence type="ECO:0000259" key="5">
    <source>
        <dbReference type="PROSITE" id="PS50931"/>
    </source>
</evidence>
<keyword evidence="7" id="KW-1185">Reference proteome</keyword>
<keyword evidence="4" id="KW-0804">Transcription</keyword>
<comment type="similarity">
    <text evidence="1">Belongs to the LysR transcriptional regulatory family.</text>
</comment>
<dbReference type="PANTHER" id="PTHR30346">
    <property type="entry name" value="TRANSCRIPTIONAL DUAL REGULATOR HCAR-RELATED"/>
    <property type="match status" value="1"/>
</dbReference>
<organism evidence="6 7">
    <name type="scientific">Slackia equolifaciens</name>
    <dbReference type="NCBI Taxonomy" id="498718"/>
    <lineage>
        <taxon>Bacteria</taxon>
        <taxon>Bacillati</taxon>
        <taxon>Actinomycetota</taxon>
        <taxon>Coriobacteriia</taxon>
        <taxon>Eggerthellales</taxon>
        <taxon>Eggerthellaceae</taxon>
        <taxon>Slackia</taxon>
    </lineage>
</organism>
<dbReference type="InterPro" id="IPR000847">
    <property type="entry name" value="LysR_HTH_N"/>
</dbReference>
<dbReference type="InterPro" id="IPR005119">
    <property type="entry name" value="LysR_subst-bd"/>
</dbReference>
<name>A0A3N0AW84_9ACTN</name>
<dbReference type="CDD" id="cd05466">
    <property type="entry name" value="PBP2_LTTR_substrate"/>
    <property type="match status" value="1"/>
</dbReference>
<dbReference type="Gene3D" id="3.40.190.290">
    <property type="match status" value="1"/>
</dbReference>
<dbReference type="AlphaFoldDB" id="A0A3N0AW84"/>
<protein>
    <recommendedName>
        <fullName evidence="5">HTH lysR-type domain-containing protein</fullName>
    </recommendedName>
</protein>
<keyword evidence="2" id="KW-0805">Transcription regulation</keyword>
<dbReference type="Pfam" id="PF00126">
    <property type="entry name" value="HTH_1"/>
    <property type="match status" value="1"/>
</dbReference>
<gene>
    <name evidence="6" type="ORF">DMP06_08555</name>
</gene>
<evidence type="ECO:0000256" key="3">
    <source>
        <dbReference type="ARBA" id="ARBA00023125"/>
    </source>
</evidence>
<dbReference type="GO" id="GO:0032993">
    <property type="term" value="C:protein-DNA complex"/>
    <property type="evidence" value="ECO:0007669"/>
    <property type="project" value="TreeGrafter"/>
</dbReference>
<dbReference type="PROSITE" id="PS50931">
    <property type="entry name" value="HTH_LYSR"/>
    <property type="match status" value="1"/>
</dbReference>
<evidence type="ECO:0000256" key="2">
    <source>
        <dbReference type="ARBA" id="ARBA00023015"/>
    </source>
</evidence>
<dbReference type="SUPFAM" id="SSF46785">
    <property type="entry name" value="Winged helix' DNA-binding domain"/>
    <property type="match status" value="1"/>
</dbReference>
<dbReference type="Proteomes" id="UP000269591">
    <property type="component" value="Unassembled WGS sequence"/>
</dbReference>
<reference evidence="7" key="1">
    <citation type="submission" date="2018-05" db="EMBL/GenBank/DDBJ databases">
        <title>Genome Sequencing of selected type strains of the family Eggerthellaceae.</title>
        <authorList>
            <person name="Danylec N."/>
            <person name="Stoll D.A."/>
            <person name="Doetsch A."/>
            <person name="Huch M."/>
        </authorList>
    </citation>
    <scope>NUCLEOTIDE SEQUENCE [LARGE SCALE GENOMIC DNA]</scope>
    <source>
        <strain evidence="7">DSM 24851</strain>
    </source>
</reference>
<dbReference type="SUPFAM" id="SSF53850">
    <property type="entry name" value="Periplasmic binding protein-like II"/>
    <property type="match status" value="1"/>
</dbReference>
<dbReference type="Pfam" id="PF03466">
    <property type="entry name" value="LysR_substrate"/>
    <property type="match status" value="1"/>
</dbReference>
<dbReference type="Gene3D" id="1.10.10.10">
    <property type="entry name" value="Winged helix-like DNA-binding domain superfamily/Winged helix DNA-binding domain"/>
    <property type="match status" value="1"/>
</dbReference>
<evidence type="ECO:0000313" key="6">
    <source>
        <dbReference type="EMBL" id="RNL38769.1"/>
    </source>
</evidence>
<comment type="caution">
    <text evidence="6">The sequence shown here is derived from an EMBL/GenBank/DDBJ whole genome shotgun (WGS) entry which is preliminary data.</text>
</comment>
<dbReference type="GO" id="GO:0003677">
    <property type="term" value="F:DNA binding"/>
    <property type="evidence" value="ECO:0007669"/>
    <property type="project" value="UniProtKB-KW"/>
</dbReference>
<sequence>MTAQYPTGAAFMYLNQLEYFAATIEAGSFLAASKKVYVTAPAIERAVHLLENELGVELFEPAGRSYRPTLLGKKLYEPVVEAISYINRIYDIAHEHSADSLEDAEFNLVMASFPFRCGWLAPALFDQFTQEYPNIDLKILSSSNGACLEAMRSGMFDAAVVIGPIYEGDLRSRRLFSFPLRVAISKSHNFASKAYGHLSLRTIAQYPIARPIDIGTCYKVVARAFDEAQVLPNFVDVRAGDEPRFLQDGGIIFVADHSSIRQIAPDSVIKDIAPRERIVLPVCYVERPNETSALSERLAAYLATFGERMRKLQSRGLGIDPIK</sequence>
<dbReference type="InterPro" id="IPR036388">
    <property type="entry name" value="WH-like_DNA-bd_sf"/>
</dbReference>
<keyword evidence="3" id="KW-0238">DNA-binding</keyword>
<dbReference type="EMBL" id="QIBX01000016">
    <property type="protein sequence ID" value="RNL38769.1"/>
    <property type="molecule type" value="Genomic_DNA"/>
</dbReference>
<evidence type="ECO:0000313" key="7">
    <source>
        <dbReference type="Proteomes" id="UP000269591"/>
    </source>
</evidence>